<evidence type="ECO:0000313" key="2">
    <source>
        <dbReference type="EMBL" id="MBC9249762.1"/>
    </source>
</evidence>
<dbReference type="PANTHER" id="PTHR22893">
    <property type="entry name" value="NADH OXIDOREDUCTASE-RELATED"/>
    <property type="match status" value="1"/>
</dbReference>
<dbReference type="PANTHER" id="PTHR22893:SF55">
    <property type="entry name" value="OXIDOREDUCTASE-RELATED"/>
    <property type="match status" value="1"/>
</dbReference>
<organism evidence="2 3">
    <name type="scientific">Aquipseudomonas alcaligenes</name>
    <name type="common">Pseudomonas alcaligenes</name>
    <dbReference type="NCBI Taxonomy" id="43263"/>
    <lineage>
        <taxon>Bacteria</taxon>
        <taxon>Pseudomonadati</taxon>
        <taxon>Pseudomonadota</taxon>
        <taxon>Gammaproteobacteria</taxon>
        <taxon>Pseudomonadales</taxon>
        <taxon>Pseudomonadaceae</taxon>
        <taxon>Aquipseudomonas</taxon>
    </lineage>
</organism>
<comment type="caution">
    <text evidence="2">The sequence shown here is derived from an EMBL/GenBank/DDBJ whole genome shotgun (WGS) entry which is preliminary data.</text>
</comment>
<dbReference type="InterPro" id="IPR001155">
    <property type="entry name" value="OxRdtase_FMN_N"/>
</dbReference>
<gene>
    <name evidence="2" type="ORF">A9179_05680</name>
</gene>
<dbReference type="InterPro" id="IPR013785">
    <property type="entry name" value="Aldolase_TIM"/>
</dbReference>
<dbReference type="InterPro" id="IPR045247">
    <property type="entry name" value="Oye-like"/>
</dbReference>
<sequence>MSAPTQALFQPFRLGNLELPTRVVMAPMTRSFSPGGVPNALVVEYYRRRAAAGVGLIVTEGTTVGHKAANGYPNVPRFYGEDALAGWKQVVDAVHAEGGKIVPQLWHVGNVRKLGTEPDASVPGYGPSEKVKDGNVVVHGMTKQDIDEVIAAFAQAARDAKAIGMDGVEIHGAHGYLVDQFFWAGSNQRTDEYGGDLAQRSRFAIELIQAVRAAVGPDFPIIFRFSQWKQQDYTARLVQTAEELGAFLKPLADAGVDIFHCSTRRFWEPEFEGSDLNLAGWTRQLTGKPTITVGSVGLDGEFLQFMVNTDKVAEPASLENLLERLNKQEFDLVAVGRALLVDPDWAVKVRDSREQDILPFSREALKQLV</sequence>
<dbReference type="Pfam" id="PF00724">
    <property type="entry name" value="Oxidored_FMN"/>
    <property type="match status" value="1"/>
</dbReference>
<evidence type="ECO:0000313" key="3">
    <source>
        <dbReference type="Proteomes" id="UP000744555"/>
    </source>
</evidence>
<accession>A0ABR7RWN9</accession>
<name>A0ABR7RWN9_AQUAC</name>
<dbReference type="RefSeq" id="WP_187804878.1">
    <property type="nucleotide sequence ID" value="NZ_LZEU01000001.1"/>
</dbReference>
<dbReference type="EMBL" id="LZEU01000001">
    <property type="protein sequence ID" value="MBC9249762.1"/>
    <property type="molecule type" value="Genomic_DNA"/>
</dbReference>
<dbReference type="Proteomes" id="UP000744555">
    <property type="component" value="Unassembled WGS sequence"/>
</dbReference>
<protein>
    <submittedName>
        <fullName evidence="2">12-oxophytodienoate reductase</fullName>
    </submittedName>
</protein>
<dbReference type="Gene3D" id="3.20.20.70">
    <property type="entry name" value="Aldolase class I"/>
    <property type="match status" value="1"/>
</dbReference>
<feature type="domain" description="NADH:flavin oxidoreductase/NADH oxidase N-terminal" evidence="1">
    <location>
        <begin position="8"/>
        <end position="355"/>
    </location>
</feature>
<dbReference type="SUPFAM" id="SSF51395">
    <property type="entry name" value="FMN-linked oxidoreductases"/>
    <property type="match status" value="1"/>
</dbReference>
<keyword evidence="3" id="KW-1185">Reference proteome</keyword>
<dbReference type="CDD" id="cd04747">
    <property type="entry name" value="OYE_like_5_FMN"/>
    <property type="match status" value="1"/>
</dbReference>
<evidence type="ECO:0000259" key="1">
    <source>
        <dbReference type="Pfam" id="PF00724"/>
    </source>
</evidence>
<reference evidence="2 3" key="1">
    <citation type="submission" date="2016-06" db="EMBL/GenBank/DDBJ databases">
        <authorList>
            <person name="Ramos C."/>
            <person name="Pintado A."/>
            <person name="Crespo-Gomez J.I."/>
        </authorList>
    </citation>
    <scope>NUCLEOTIDE SEQUENCE [LARGE SCALE GENOMIC DNA]</scope>
    <source>
        <strain evidence="2 3">AVO110</strain>
    </source>
</reference>
<proteinExistence type="predicted"/>